<proteinExistence type="predicted"/>
<dbReference type="SUPFAM" id="SSF55874">
    <property type="entry name" value="ATPase domain of HSP90 chaperone/DNA topoisomerase II/histidine kinase"/>
    <property type="match status" value="1"/>
</dbReference>
<organism evidence="3 4">
    <name type="scientific">Rotaria magnacalcarata</name>
    <dbReference type="NCBI Taxonomy" id="392030"/>
    <lineage>
        <taxon>Eukaryota</taxon>
        <taxon>Metazoa</taxon>
        <taxon>Spiralia</taxon>
        <taxon>Gnathifera</taxon>
        <taxon>Rotifera</taxon>
        <taxon>Eurotatoria</taxon>
        <taxon>Bdelloidea</taxon>
        <taxon>Philodinida</taxon>
        <taxon>Philodinidae</taxon>
        <taxon>Rotaria</taxon>
    </lineage>
</organism>
<dbReference type="EMBL" id="CAJNOW010001623">
    <property type="protein sequence ID" value="CAF1322202.1"/>
    <property type="molecule type" value="Genomic_DNA"/>
</dbReference>
<feature type="compositionally biased region" description="Polar residues" evidence="2">
    <location>
        <begin position="2293"/>
        <end position="2314"/>
    </location>
</feature>
<gene>
    <name evidence="3" type="ORF">KQP761_LOCUS5798</name>
</gene>
<reference evidence="3" key="1">
    <citation type="submission" date="2021-02" db="EMBL/GenBank/DDBJ databases">
        <authorList>
            <person name="Nowell W R."/>
        </authorList>
    </citation>
    <scope>NUCLEOTIDE SEQUENCE</scope>
</reference>
<dbReference type="OrthoDB" id="10018456at2759"/>
<evidence type="ECO:0000256" key="2">
    <source>
        <dbReference type="SAM" id="MobiDB-lite"/>
    </source>
</evidence>
<dbReference type="InterPro" id="IPR036890">
    <property type="entry name" value="HATPase_C_sf"/>
</dbReference>
<feature type="compositionally biased region" description="Low complexity" evidence="2">
    <location>
        <begin position="2315"/>
        <end position="2344"/>
    </location>
</feature>
<name>A0A815F9V3_9BILA</name>
<accession>A0A815F9V3</accession>
<keyword evidence="1" id="KW-0175">Coiled coil</keyword>
<evidence type="ECO:0000313" key="4">
    <source>
        <dbReference type="Proteomes" id="UP000663834"/>
    </source>
</evidence>
<dbReference type="Proteomes" id="UP000663834">
    <property type="component" value="Unassembled WGS sequence"/>
</dbReference>
<feature type="region of interest" description="Disordered" evidence="2">
    <location>
        <begin position="2276"/>
        <end position="2361"/>
    </location>
</feature>
<dbReference type="NCBIfam" id="NF047352">
    <property type="entry name" value="P_loop_sacsin"/>
    <property type="match status" value="1"/>
</dbReference>
<comment type="caution">
    <text evidence="3">The sequence shown here is derived from an EMBL/GenBank/DDBJ whole genome shotgun (WGS) entry which is preliminary data.</text>
</comment>
<dbReference type="InterPro" id="IPR052957">
    <property type="entry name" value="Auxin_embryo_med"/>
</dbReference>
<protein>
    <submittedName>
        <fullName evidence="3">Uncharacterized protein</fullName>
    </submittedName>
</protein>
<dbReference type="PANTHER" id="PTHR32387:SF0">
    <property type="entry name" value="PROTEIN NO VEIN"/>
    <property type="match status" value="1"/>
</dbReference>
<dbReference type="Gene3D" id="3.30.565.10">
    <property type="entry name" value="Histidine kinase-like ATPase, C-terminal domain"/>
    <property type="match status" value="1"/>
</dbReference>
<feature type="coiled-coil region" evidence="1">
    <location>
        <begin position="710"/>
        <end position="765"/>
    </location>
</feature>
<dbReference type="PANTHER" id="PTHR32387">
    <property type="entry name" value="WU:FJ29H11"/>
    <property type="match status" value="1"/>
</dbReference>
<sequence length="2361" mass="273019">MAESICSCCKLLGKPPGQVNFIITTGVPHSLVYHRIEYLLSNYSDTSSYTNDTRLTNYETLISLSDRIFTINKHLSDQSKSTSTHTCCNGFNAMPIDIDDISNLSQLDTFRKTILELLDSSNKEKPKVSSWIMLHGSICLESAFLSIFIELSNSKSSSLLSFTFTTLCFLVNEERLFQNWLFQSLSIQDYQSRTYPEYDQRLKSFFSLLNSSKYLQENTLLVEEQIVSTDSTLQTLLQGIFRNESSKYRANNDKLRFNMAKLLLPSRRTVRDIRDIRQNLQGDYHRIVANLLKPIFNDLQNSATAANAARQIVRIVLDDFGRMNDEELRVYKRQMTLGFNSHGTNHANTIAAQLVHYALHLLRNNNDDTLTPLIYAIILTICILGSHFFFRHELFNHTPEIYTLSLLLVNQRQYPLALAGLRLCKTILNGDQNEHKYAITYLTHDPLTARKILDTIKWILSPFQTLKILWREEDEEEKKPDDPTSTEEESTLHITERCCFRHAVILVERSFIRSLAPLFYGSADHCIQMTVDDVVSFVEVMNALVDPRIARWVHGKNKLHSSLFLVSEICALLTPILLHGKPLVSLALQNENTLLLTIPRAIQGLLKTSNIDEDIINTCICFYTQLVQSKCEQDKLEDNSEDSEEMQTHTTKTIEQSDDAFAPLNLSKNLISSYFDLHKKVQKICSLDEKSAQQEHIQTLFNDEWKKLEILELQHDFKQLKHEQTLLNEELLKLRNELQRTQLERDQFRKENTRMSQEIDNLKQVPMTNRTIELKQISTVTAVDSKNQNNTIDELENLAPHEVTSEQAEKFIRKIYHRRTTFNDNDMRKSICGSLKHLGSDLYSSPVHFLHELIQNAEDNFYDVTIMPCLRIELNHTYILLSNNEKGLRAKDVLAICSLAVTTKTSEKQEHIGEKGVGFKSVFAASNQPMLISHAWQFHFQVPGTDAMSYITPLWITNQDIPKCISNHITTAAQHTHLYLPLKLQAYTPEAKIFLDQVIKAVDPCILLNMRQLKKLEIVDQRDNKVTTIKKQIIGSTKLAEQANVTFEDFTFLNLTGSIIRLHTTLGYNTFRVYTCYINVPNSIEQRGSPRTRLIIAFPCEHNFNLTNTVYAGLPVCDLGFNFLFNADFQLVTNRENVRENVRFNTFIRDHLAALFVYLLLNDTDLRQDSNRFCPTSNTHLGKNSSWWHVMIDNIDELITRYLSTLFDIEKGKKIRYLNKDLASFVSNEQLDNCANIYVVDPDNSFFTLERLKSFQIQSVTIIDILNCFPRRDETPVNEFRQQFRLWTQKQDEQWWCQLFYHLTQIKPSEIANNILEISIFLLENDHQRQYLTNKNLLLFISDHPQLRMWKRQLTLLHYSSKSERTALLASTHVQLLTEERMIEIIRQHHIELTVSSAVNTSDIKLIEEIWEDLFYLKVHVEKLDKSIPFLVPVLGTSSLTSIQNAVLPSLFGIDIRSFMHPTSSSIIMFPYHNTSHYHLFDILQWEYFLLEMGCQRASIYLPVAQSITELPLLPLLAMFSDEKYARLGELILSYQNQNTKDCLSQFPMIDNSKVEQQISRVSATFDEILVHDLPSLPRITIPSYGHVLAKNLGICVEYDLRTCVTILQLLSNEKNTNIDLYIKWLSHLQLYVSQQHTESNSNAILLSCQLYFPDQQNFYALNNVLIISNHEEHHNGIAIVSKYLKLQLISPLINQIYWQFKDLFHHLGCLSTSTININHICTAIYLASRDKDNFFPLGNCATTLTENGMEMMITLYQYLEDLILKCVQNNSSDTDLYRTIVTNKHPIAAYGSREDLEWRFSFTCNSLSERLKNLTGIQSQRKKVGLLTINRRIITKKFNTIIYACLETKIIHNFSKDVDKRYFILPLIVRTCPLVVASFGIDYIERRSKILWKHENHNLEFTLRQLGDIFRHTLNDPNIEVITAKYANVTLFLSDSCIIDTIDENNENEINNYRVDSDYPFWIFNETIFLCTGYLKDDASKAIIAISALTTLLHKRKHVPFEEAKSIAQQKISTCTAFRSEHLSNVASTDSTTYSYIDLLFPTDHQSIESVIISIGKYCTIEQDLEKVAMTTIATNRVADDEMYRNRVKTLNHFHQNVKTTTIWKDSLIVDGIERIRIGQYAEHFFFVYLQNLYGSINVTPINNWRSSSRLAIYPQYRRHVDDSAGYDFELHDTQQLFAPGSGSTSKHCYFEVKGTSGSFSENHTRFNISQNELNVCQSIVNDRNNRDNKAYFIVIIENCLDAEKISFGTVINWSQNLRQLQVIPDSYQCRVISSSSTNSNDFRSEDARGYNNRQQQEPTRLYDNRSNYSTTQSAPINNNNSASNAYALSNRYDQQQQRTTYRGRGGDNSTYNRQNYNRK</sequence>
<feature type="compositionally biased region" description="Polar residues" evidence="2">
    <location>
        <begin position="2350"/>
        <end position="2361"/>
    </location>
</feature>
<evidence type="ECO:0000313" key="3">
    <source>
        <dbReference type="EMBL" id="CAF1322202.1"/>
    </source>
</evidence>
<evidence type="ECO:0000256" key="1">
    <source>
        <dbReference type="SAM" id="Coils"/>
    </source>
</evidence>